<comment type="caution">
    <text evidence="1">The sequence shown here is derived from an EMBL/GenBank/DDBJ whole genome shotgun (WGS) entry which is preliminary data.</text>
</comment>
<proteinExistence type="predicted"/>
<gene>
    <name evidence="1" type="ORF">Tci_900879</name>
</gene>
<dbReference type="EMBL" id="BKCJ011389778">
    <property type="protein sequence ID" value="GFD28910.1"/>
    <property type="molecule type" value="Genomic_DNA"/>
</dbReference>
<evidence type="ECO:0000313" key="1">
    <source>
        <dbReference type="EMBL" id="GFD28910.1"/>
    </source>
</evidence>
<accession>A0A699V2G8</accession>
<organism evidence="1">
    <name type="scientific">Tanacetum cinerariifolium</name>
    <name type="common">Dalmatian daisy</name>
    <name type="synonym">Chrysanthemum cinerariifolium</name>
    <dbReference type="NCBI Taxonomy" id="118510"/>
    <lineage>
        <taxon>Eukaryota</taxon>
        <taxon>Viridiplantae</taxon>
        <taxon>Streptophyta</taxon>
        <taxon>Embryophyta</taxon>
        <taxon>Tracheophyta</taxon>
        <taxon>Spermatophyta</taxon>
        <taxon>Magnoliopsida</taxon>
        <taxon>eudicotyledons</taxon>
        <taxon>Gunneridae</taxon>
        <taxon>Pentapetalae</taxon>
        <taxon>asterids</taxon>
        <taxon>campanulids</taxon>
        <taxon>Asterales</taxon>
        <taxon>Asteraceae</taxon>
        <taxon>Asteroideae</taxon>
        <taxon>Anthemideae</taxon>
        <taxon>Anthemidinae</taxon>
        <taxon>Tanacetum</taxon>
    </lineage>
</organism>
<feature type="non-terminal residue" evidence="1">
    <location>
        <position position="1"/>
    </location>
</feature>
<reference evidence="1" key="1">
    <citation type="journal article" date="2019" name="Sci. Rep.">
        <title>Draft genome of Tanacetum cinerariifolium, the natural source of mosquito coil.</title>
        <authorList>
            <person name="Yamashiro T."/>
            <person name="Shiraishi A."/>
            <person name="Satake H."/>
            <person name="Nakayama K."/>
        </authorList>
    </citation>
    <scope>NUCLEOTIDE SEQUENCE</scope>
</reference>
<name>A0A699V2G8_TANCI</name>
<protein>
    <submittedName>
        <fullName evidence="1">Uncharacterized protein</fullName>
    </submittedName>
</protein>
<sequence>GQDAEIEESADVQGRQAESQAQIYQINLEHADKIKDNAVKRYQALKRKPHTEAQARKNMMIYLKMLLDSR</sequence>
<dbReference type="AlphaFoldDB" id="A0A699V2G8"/>